<evidence type="ECO:0000259" key="2">
    <source>
        <dbReference type="Pfam" id="PF06985"/>
    </source>
</evidence>
<sequence length="680" mass="76660">MQTHYPVPTGPNSEQKSFLPLTLIEVSHAQKLELLERSSAASQEALPRTQEMLARLREFQPSMAQMFQIKDISISQAPLRLLCESSKQLQLDSTKVGSYIALSYCWHGPDWIVADCLGRPETGWPISTAMVHGLLNQRESSDEGVWIDQCCINQRDPLDKQLIIGSMDLIYRSARKVVVLLEDVSISEAEEVLLQEVRVQWKPQKEDLDVLARILIRILSARWFQRAWCSHELQLSNDVVLLLPAENNPVELSTDDVEELYSVTKNYIERDEDLGPLMVDGVYRSYDFFTRPLEQKVGLRGRSLICEFSDIFQLACSIQSDILGIAINISGLQVYFTGQIRSPNECRWFLAMVALSAGDATVLGGADEVLRVEDLPGTPSWLNWVNDSENIMTRVGYSKLQDPTCIKSIDQYQITLDLLDLTYSDFRVPSCKSFRWAHSLVGLLSKADFNDFGDQPYWMSPGLDPIEASAARRLTVEILACSFECGFDWMVKQMSSAPNLAENVQGSMGDFESTFWLMLEESVLIENSPESSYLDQLDNNNKDLVLLYLYFVLFESLFGYGRILLLAATARASPGEHNQVPVQEDDQNLTQCMCLDIGSGNKALVAVSSGIVEQGVPSMPVALSNGSCAGIRRLWFIDSSPDDEDNVKILIGKYYMFTLMPIEENAKVIKRRDQIIRQRM</sequence>
<keyword evidence="1" id="KW-0472">Membrane</keyword>
<dbReference type="PANTHER" id="PTHR24148">
    <property type="entry name" value="ANKYRIN REPEAT DOMAIN-CONTAINING PROTEIN 39 HOMOLOG-RELATED"/>
    <property type="match status" value="1"/>
</dbReference>
<dbReference type="InterPro" id="IPR010730">
    <property type="entry name" value="HET"/>
</dbReference>
<keyword evidence="1" id="KW-0812">Transmembrane</keyword>
<feature type="domain" description="Heterokaryon incompatibility" evidence="2">
    <location>
        <begin position="99"/>
        <end position="232"/>
    </location>
</feature>
<protein>
    <recommendedName>
        <fullName evidence="2">Heterokaryon incompatibility domain-containing protein</fullName>
    </recommendedName>
</protein>
<gene>
    <name evidence="3" type="ORF">JMJ35_006243</name>
</gene>
<evidence type="ECO:0000313" key="4">
    <source>
        <dbReference type="Proteomes" id="UP001166286"/>
    </source>
</evidence>
<dbReference type="PANTHER" id="PTHR24148:SF73">
    <property type="entry name" value="HET DOMAIN PROTEIN (AFU_ORTHOLOGUE AFUA_8G01020)"/>
    <property type="match status" value="1"/>
</dbReference>
<dbReference type="Proteomes" id="UP001166286">
    <property type="component" value="Unassembled WGS sequence"/>
</dbReference>
<dbReference type="AlphaFoldDB" id="A0AA39R0U3"/>
<comment type="caution">
    <text evidence="3">The sequence shown here is derived from an EMBL/GenBank/DDBJ whole genome shotgun (WGS) entry which is preliminary data.</text>
</comment>
<evidence type="ECO:0000256" key="1">
    <source>
        <dbReference type="SAM" id="Phobius"/>
    </source>
</evidence>
<dbReference type="EMBL" id="JAFEKC020000013">
    <property type="protein sequence ID" value="KAK0511670.1"/>
    <property type="molecule type" value="Genomic_DNA"/>
</dbReference>
<dbReference type="Pfam" id="PF06985">
    <property type="entry name" value="HET"/>
    <property type="match status" value="1"/>
</dbReference>
<feature type="transmembrane region" description="Helical" evidence="1">
    <location>
        <begin position="545"/>
        <end position="565"/>
    </location>
</feature>
<accession>A0AA39R0U3</accession>
<keyword evidence="1" id="KW-1133">Transmembrane helix</keyword>
<reference evidence="3" key="1">
    <citation type="submission" date="2023-03" db="EMBL/GenBank/DDBJ databases">
        <title>Complete genome of Cladonia borealis.</title>
        <authorList>
            <person name="Park H."/>
        </authorList>
    </citation>
    <scope>NUCLEOTIDE SEQUENCE</scope>
    <source>
        <strain evidence="3">ANT050790</strain>
    </source>
</reference>
<keyword evidence="4" id="KW-1185">Reference proteome</keyword>
<dbReference type="InterPro" id="IPR052895">
    <property type="entry name" value="HetReg/Transcr_Mod"/>
</dbReference>
<evidence type="ECO:0000313" key="3">
    <source>
        <dbReference type="EMBL" id="KAK0511670.1"/>
    </source>
</evidence>
<proteinExistence type="predicted"/>
<name>A0AA39R0U3_9LECA</name>
<organism evidence="3 4">
    <name type="scientific">Cladonia borealis</name>
    <dbReference type="NCBI Taxonomy" id="184061"/>
    <lineage>
        <taxon>Eukaryota</taxon>
        <taxon>Fungi</taxon>
        <taxon>Dikarya</taxon>
        <taxon>Ascomycota</taxon>
        <taxon>Pezizomycotina</taxon>
        <taxon>Lecanoromycetes</taxon>
        <taxon>OSLEUM clade</taxon>
        <taxon>Lecanoromycetidae</taxon>
        <taxon>Lecanorales</taxon>
        <taxon>Lecanorineae</taxon>
        <taxon>Cladoniaceae</taxon>
        <taxon>Cladonia</taxon>
    </lineage>
</organism>